<dbReference type="PANTHER" id="PTHR13355">
    <property type="entry name" value="GLUCOSAMINE 6-PHOSPHATE N-ACETYLTRANSFERASE"/>
    <property type="match status" value="1"/>
</dbReference>
<keyword evidence="3" id="KW-1185">Reference proteome</keyword>
<organism evidence="2 3">
    <name type="scientific">Sporosarcina contaminans</name>
    <dbReference type="NCBI Taxonomy" id="633403"/>
    <lineage>
        <taxon>Bacteria</taxon>
        <taxon>Bacillati</taxon>
        <taxon>Bacillota</taxon>
        <taxon>Bacilli</taxon>
        <taxon>Bacillales</taxon>
        <taxon>Caryophanaceae</taxon>
        <taxon>Sporosarcina</taxon>
    </lineage>
</organism>
<dbReference type="InterPro" id="IPR039143">
    <property type="entry name" value="GNPNAT1-like"/>
</dbReference>
<dbReference type="PROSITE" id="PS51186">
    <property type="entry name" value="GNAT"/>
    <property type="match status" value="1"/>
</dbReference>
<evidence type="ECO:0000313" key="2">
    <source>
        <dbReference type="EMBL" id="MFD1204621.1"/>
    </source>
</evidence>
<protein>
    <submittedName>
        <fullName evidence="2">GNAT family N-acetyltransferase</fullName>
    </submittedName>
</protein>
<comment type="caution">
    <text evidence="2">The sequence shown here is derived from an EMBL/GenBank/DDBJ whole genome shotgun (WGS) entry which is preliminary data.</text>
</comment>
<dbReference type="EMBL" id="JBHTLT010000027">
    <property type="protein sequence ID" value="MFD1204621.1"/>
    <property type="molecule type" value="Genomic_DNA"/>
</dbReference>
<gene>
    <name evidence="2" type="ORF">ACFQ38_05785</name>
</gene>
<proteinExistence type="predicted"/>
<dbReference type="PANTHER" id="PTHR13355:SF9">
    <property type="entry name" value="ACETYLTRANSFERASE BSU40680-RELATED"/>
    <property type="match status" value="1"/>
</dbReference>
<dbReference type="SUPFAM" id="SSF55729">
    <property type="entry name" value="Acyl-CoA N-acyltransferases (Nat)"/>
    <property type="match status" value="1"/>
</dbReference>
<dbReference type="InterPro" id="IPR000182">
    <property type="entry name" value="GNAT_dom"/>
</dbReference>
<dbReference type="CDD" id="cd04301">
    <property type="entry name" value="NAT_SF"/>
    <property type="match status" value="1"/>
</dbReference>
<reference evidence="3" key="1">
    <citation type="journal article" date="2019" name="Int. J. Syst. Evol. Microbiol.">
        <title>The Global Catalogue of Microorganisms (GCM) 10K type strain sequencing project: providing services to taxonomists for standard genome sequencing and annotation.</title>
        <authorList>
            <consortium name="The Broad Institute Genomics Platform"/>
            <consortium name="The Broad Institute Genome Sequencing Center for Infectious Disease"/>
            <person name="Wu L."/>
            <person name="Ma J."/>
        </authorList>
    </citation>
    <scope>NUCLEOTIDE SEQUENCE [LARGE SCALE GENOMIC DNA]</scope>
    <source>
        <strain evidence="3">CCUG 53915</strain>
    </source>
</reference>
<feature type="domain" description="N-acetyltransferase" evidence="1">
    <location>
        <begin position="1"/>
        <end position="144"/>
    </location>
</feature>
<name>A0ABW3TV09_9BACL</name>
<dbReference type="InterPro" id="IPR016181">
    <property type="entry name" value="Acyl_CoA_acyltransferase"/>
</dbReference>
<dbReference type="Pfam" id="PF13673">
    <property type="entry name" value="Acetyltransf_10"/>
    <property type="match status" value="1"/>
</dbReference>
<sequence>MKVEKIITDHDLQKAFHIRKEVFVKEQGVPLEDEFDEFDVLSNRCDHLLAYFNDEPVGTGRIKILEGYGKLERICILKPYRKFGIGKVMITALEEIAKEKGMLRVILHGQTQAEGFYQKLGYETASEIFMEDGIPHVLMSKDLLSNDEEAK</sequence>
<accession>A0ABW3TV09</accession>
<evidence type="ECO:0000259" key="1">
    <source>
        <dbReference type="PROSITE" id="PS51186"/>
    </source>
</evidence>
<evidence type="ECO:0000313" key="3">
    <source>
        <dbReference type="Proteomes" id="UP001597231"/>
    </source>
</evidence>
<dbReference type="Proteomes" id="UP001597231">
    <property type="component" value="Unassembled WGS sequence"/>
</dbReference>
<dbReference type="Gene3D" id="3.40.630.30">
    <property type="match status" value="1"/>
</dbReference>
<dbReference type="RefSeq" id="WP_381480024.1">
    <property type="nucleotide sequence ID" value="NZ_JBHTLT010000027.1"/>
</dbReference>